<dbReference type="EMBL" id="CADCUJ010000076">
    <property type="protein sequence ID" value="CAA9354997.1"/>
    <property type="molecule type" value="Genomic_DNA"/>
</dbReference>
<proteinExistence type="predicted"/>
<protein>
    <recommendedName>
        <fullName evidence="2">DUF6752 domain-containing protein</fullName>
    </recommendedName>
</protein>
<sequence length="98" mass="11293">MKQQLRARAGRVLAKVTPAAAETEAWRRGVDKDLAVARRQIGRLRTRITALEQEAQECRRLNRRIAELTDVVQELLIPISQRDEDGVRERLERYSASL</sequence>
<dbReference type="AlphaFoldDB" id="A0A6J4MDU6"/>
<accession>A0A6J4MDU6</accession>
<feature type="coiled-coil region" evidence="1">
    <location>
        <begin position="34"/>
        <end position="71"/>
    </location>
</feature>
<gene>
    <name evidence="3" type="ORF">AVDCRST_MAG72-1722</name>
</gene>
<evidence type="ECO:0000259" key="2">
    <source>
        <dbReference type="Pfam" id="PF20537"/>
    </source>
</evidence>
<keyword evidence="1" id="KW-0175">Coiled coil</keyword>
<evidence type="ECO:0000313" key="3">
    <source>
        <dbReference type="EMBL" id="CAA9354997.1"/>
    </source>
</evidence>
<name>A0A6J4MDU6_9ACTN</name>
<dbReference type="InterPro" id="IPR046640">
    <property type="entry name" value="DUF6752"/>
</dbReference>
<evidence type="ECO:0000256" key="1">
    <source>
        <dbReference type="SAM" id="Coils"/>
    </source>
</evidence>
<reference evidence="3" key="1">
    <citation type="submission" date="2020-02" db="EMBL/GenBank/DDBJ databases">
        <authorList>
            <person name="Meier V. D."/>
        </authorList>
    </citation>
    <scope>NUCLEOTIDE SEQUENCE</scope>
    <source>
        <strain evidence="3">AVDCRST_MAG72</strain>
    </source>
</reference>
<dbReference type="Pfam" id="PF20537">
    <property type="entry name" value="DUF6752"/>
    <property type="match status" value="1"/>
</dbReference>
<feature type="domain" description="DUF6752" evidence="2">
    <location>
        <begin position="44"/>
        <end position="98"/>
    </location>
</feature>
<organism evidence="3">
    <name type="scientific">uncultured Nocardioidaceae bacterium</name>
    <dbReference type="NCBI Taxonomy" id="253824"/>
    <lineage>
        <taxon>Bacteria</taxon>
        <taxon>Bacillati</taxon>
        <taxon>Actinomycetota</taxon>
        <taxon>Actinomycetes</taxon>
        <taxon>Propionibacteriales</taxon>
        <taxon>Nocardioidaceae</taxon>
        <taxon>environmental samples</taxon>
    </lineage>
</organism>